<protein>
    <recommendedName>
        <fullName evidence="3">Antitoxin MazE</fullName>
    </recommendedName>
</protein>
<keyword evidence="2" id="KW-1185">Reference proteome</keyword>
<dbReference type="InterPro" id="IPR021558">
    <property type="entry name" value="MazE-like"/>
</dbReference>
<dbReference type="Proteomes" id="UP000289555">
    <property type="component" value="Chromosome"/>
</dbReference>
<dbReference type="EMBL" id="AP019416">
    <property type="protein sequence ID" value="BBI53739.1"/>
    <property type="molecule type" value="Genomic_DNA"/>
</dbReference>
<proteinExistence type="predicted"/>
<accession>A0ABM7GSR3</accession>
<reference evidence="2" key="1">
    <citation type="journal article" date="2019" name="Microbiol. Resour. Announc.">
        <title>Complete Genome Sequence of Halomonas olivaria, a Moderately Halophilic Bacterium Isolated from Olive Processing Effluents, Obtained by Nanopore Sequencing.</title>
        <authorList>
            <person name="Nagata S."/>
            <person name="Ii K.M."/>
            <person name="Tsukimi T."/>
            <person name="Miura M.C."/>
            <person name="Galipon J."/>
            <person name="Arakawa K."/>
        </authorList>
    </citation>
    <scope>NUCLEOTIDE SEQUENCE [LARGE SCALE GENOMIC DNA]</scope>
    <source>
        <strain evidence="2">TYRC17</strain>
    </source>
</reference>
<evidence type="ECO:0000313" key="2">
    <source>
        <dbReference type="Proteomes" id="UP000289555"/>
    </source>
</evidence>
<dbReference type="Pfam" id="PF11455">
    <property type="entry name" value="MazE-like"/>
    <property type="match status" value="1"/>
</dbReference>
<evidence type="ECO:0000313" key="1">
    <source>
        <dbReference type="EMBL" id="BBI53739.1"/>
    </source>
</evidence>
<gene>
    <name evidence="1" type="ORF">HORIV_61600</name>
</gene>
<sequence>MTASNINDRVQKHRATLRASGLRPIQIWVPDTRRPGFSDEIKRQCEIVAAADNADHDLQELMDTALLDVDDEWES</sequence>
<name>A0ABM7GSR3_9GAMM</name>
<evidence type="ECO:0008006" key="3">
    <source>
        <dbReference type="Google" id="ProtNLM"/>
    </source>
</evidence>
<organism evidence="1 2">
    <name type="scientific">Vreelandella olivaria</name>
    <dbReference type="NCBI Taxonomy" id="390919"/>
    <lineage>
        <taxon>Bacteria</taxon>
        <taxon>Pseudomonadati</taxon>
        <taxon>Pseudomonadota</taxon>
        <taxon>Gammaproteobacteria</taxon>
        <taxon>Oceanospirillales</taxon>
        <taxon>Halomonadaceae</taxon>
        <taxon>Vreelandella</taxon>
    </lineage>
</organism>